<comment type="catalytic activity">
    <reaction evidence="1">
        <text>Hydrolysis of terminal non-reducing N-acetyl-D-hexosamine residues in N-acetyl-beta-D-hexosaminides.</text>
        <dbReference type="EC" id="3.2.1.52"/>
    </reaction>
</comment>
<keyword evidence="4" id="KW-0326">Glycosidase</keyword>
<protein>
    <recommendedName>
        <fullName evidence="2">beta-N-acetylhexosaminidase</fullName>
        <ecNumber evidence="2">3.2.1.52</ecNumber>
    </recommendedName>
</protein>
<dbReference type="GO" id="GO:0016020">
    <property type="term" value="C:membrane"/>
    <property type="evidence" value="ECO:0007669"/>
    <property type="project" value="TreeGrafter"/>
</dbReference>
<organism evidence="6 7">
    <name type="scientific">Armatimonas rosea</name>
    <dbReference type="NCBI Taxonomy" id="685828"/>
    <lineage>
        <taxon>Bacteria</taxon>
        <taxon>Bacillati</taxon>
        <taxon>Armatimonadota</taxon>
        <taxon>Armatimonadia</taxon>
        <taxon>Armatimonadales</taxon>
        <taxon>Armatimonadaceae</taxon>
        <taxon>Armatimonas</taxon>
    </lineage>
</organism>
<evidence type="ECO:0000256" key="1">
    <source>
        <dbReference type="ARBA" id="ARBA00001231"/>
    </source>
</evidence>
<dbReference type="InterPro" id="IPR025705">
    <property type="entry name" value="Beta_hexosaminidase_sua/sub"/>
</dbReference>
<dbReference type="Pfam" id="PF02838">
    <property type="entry name" value="Glyco_hydro_20b"/>
    <property type="match status" value="1"/>
</dbReference>
<evidence type="ECO:0000256" key="4">
    <source>
        <dbReference type="ARBA" id="ARBA00023295"/>
    </source>
</evidence>
<dbReference type="EMBL" id="JACHGW010000001">
    <property type="protein sequence ID" value="MBB6049783.1"/>
    <property type="molecule type" value="Genomic_DNA"/>
</dbReference>
<sequence>MSMKSWGTELLPLATAATVLGALATGCQKEPPAEPAPTPTPLPEEGIPLRQLAIATASPAPSADKGRPMLIPRPKEVQFREGGVFKLGPETPLVVLGALTPQEQRAVTALQAAMTARFGQPLKLSATALPNAIQLGGPRHPDTPQRPEGYLLRVLPDGVTLSASDARGLFWGVQTLLQLFVDKTELAAASVRDWPTLPLRAVHLFHGNRALPFHQKLIERIFAPLKLNALFLEVEQVRWDADPGVAPPWAGTPAQLREEIAFARERNLTVYPLLQSLGHMGWLLGQGTNSRFAEDPATPYALCLNDPAAVRYVERFVAEADALFQAPAFHVGLDEVSLKGRFPYRSRPTAAPELFLKGVKHWRDFFAARGKPIYVWADMALHAPEVKPAFGTAPSASQAAAIRAGIPRDVVIADWQYGEHADFPSLRQLKGAGFQKLVAASWYRPKNIQTLSRAAAQVGAQGLIQTTWCGYESSEDVLKTEEKRQFTAMVLAAEYFWNGGGPAPGELPFSPEAVFDQRWSA</sequence>
<evidence type="ECO:0000256" key="3">
    <source>
        <dbReference type="ARBA" id="ARBA00022801"/>
    </source>
</evidence>
<evidence type="ECO:0000313" key="6">
    <source>
        <dbReference type="EMBL" id="MBB6049783.1"/>
    </source>
</evidence>
<feature type="domain" description="Beta-hexosaminidase bacterial type N-terminal" evidence="5">
    <location>
        <begin position="68"/>
        <end position="194"/>
    </location>
</feature>
<gene>
    <name evidence="6" type="ORF">HNQ39_001545</name>
</gene>
<dbReference type="InterPro" id="IPR029018">
    <property type="entry name" value="Hex-like_dom2"/>
</dbReference>
<evidence type="ECO:0000313" key="7">
    <source>
        <dbReference type="Proteomes" id="UP000520814"/>
    </source>
</evidence>
<dbReference type="PANTHER" id="PTHR22600">
    <property type="entry name" value="BETA-HEXOSAMINIDASE"/>
    <property type="match status" value="1"/>
</dbReference>
<dbReference type="GO" id="GO:0005975">
    <property type="term" value="P:carbohydrate metabolic process"/>
    <property type="evidence" value="ECO:0007669"/>
    <property type="project" value="InterPro"/>
</dbReference>
<reference evidence="6 7" key="1">
    <citation type="submission" date="2020-08" db="EMBL/GenBank/DDBJ databases">
        <title>Genomic Encyclopedia of Type Strains, Phase IV (KMG-IV): sequencing the most valuable type-strain genomes for metagenomic binning, comparative biology and taxonomic classification.</title>
        <authorList>
            <person name="Goeker M."/>
        </authorList>
    </citation>
    <scope>NUCLEOTIDE SEQUENCE [LARGE SCALE GENOMIC DNA]</scope>
    <source>
        <strain evidence="6 7">DSM 23562</strain>
    </source>
</reference>
<keyword evidence="3" id="KW-0378">Hydrolase</keyword>
<evidence type="ECO:0000259" key="5">
    <source>
        <dbReference type="Pfam" id="PF02838"/>
    </source>
</evidence>
<dbReference type="Gene3D" id="3.20.20.80">
    <property type="entry name" value="Glycosidases"/>
    <property type="match status" value="1"/>
</dbReference>
<dbReference type="PROSITE" id="PS51257">
    <property type="entry name" value="PROKAR_LIPOPROTEIN"/>
    <property type="match status" value="1"/>
</dbReference>
<dbReference type="GO" id="GO:0004563">
    <property type="term" value="F:beta-N-acetylhexosaminidase activity"/>
    <property type="evidence" value="ECO:0007669"/>
    <property type="project" value="UniProtKB-EC"/>
</dbReference>
<name>A0A7W9SPS1_ARMRO</name>
<comment type="caution">
    <text evidence="6">The sequence shown here is derived from an EMBL/GenBank/DDBJ whole genome shotgun (WGS) entry which is preliminary data.</text>
</comment>
<proteinExistence type="predicted"/>
<dbReference type="GO" id="GO:0030203">
    <property type="term" value="P:glycosaminoglycan metabolic process"/>
    <property type="evidence" value="ECO:0007669"/>
    <property type="project" value="TreeGrafter"/>
</dbReference>
<dbReference type="PANTHER" id="PTHR22600:SF57">
    <property type="entry name" value="BETA-N-ACETYLHEXOSAMINIDASE"/>
    <property type="match status" value="1"/>
</dbReference>
<dbReference type="EC" id="3.2.1.52" evidence="2"/>
<accession>A0A7W9SPS1</accession>
<dbReference type="SUPFAM" id="SSF51445">
    <property type="entry name" value="(Trans)glycosidases"/>
    <property type="match status" value="1"/>
</dbReference>
<keyword evidence="7" id="KW-1185">Reference proteome</keyword>
<dbReference type="AlphaFoldDB" id="A0A7W9SPS1"/>
<dbReference type="Gene3D" id="3.30.379.10">
    <property type="entry name" value="Chitobiase/beta-hexosaminidase domain 2-like"/>
    <property type="match status" value="1"/>
</dbReference>
<dbReference type="InterPro" id="IPR017853">
    <property type="entry name" value="GH"/>
</dbReference>
<dbReference type="SUPFAM" id="SSF55545">
    <property type="entry name" value="beta-N-acetylhexosaminidase-like domain"/>
    <property type="match status" value="1"/>
</dbReference>
<dbReference type="InterPro" id="IPR015882">
    <property type="entry name" value="HEX_bac_N"/>
</dbReference>
<dbReference type="RefSeq" id="WP_184193400.1">
    <property type="nucleotide sequence ID" value="NZ_JACHGW010000001.1"/>
</dbReference>
<dbReference type="PRINTS" id="PR00738">
    <property type="entry name" value="GLHYDRLASE20"/>
</dbReference>
<evidence type="ECO:0000256" key="2">
    <source>
        <dbReference type="ARBA" id="ARBA00012663"/>
    </source>
</evidence>
<dbReference type="Proteomes" id="UP000520814">
    <property type="component" value="Unassembled WGS sequence"/>
</dbReference>